<dbReference type="EMBL" id="GU474871">
    <property type="protein sequence ID" value="ADI17699.1"/>
    <property type="molecule type" value="Genomic_DNA"/>
</dbReference>
<proteinExistence type="predicted"/>
<evidence type="ECO:0000313" key="1">
    <source>
        <dbReference type="EMBL" id="ADI17699.1"/>
    </source>
</evidence>
<reference evidence="1" key="1">
    <citation type="journal article" date="2011" name="Environ. Microbiol.">
        <title>Time-series analyses of Monterey Bay coastal microbial picoplankton using a 'genome proxy' microarray.</title>
        <authorList>
            <person name="Rich V.I."/>
            <person name="Pham V.D."/>
            <person name="Eppley J."/>
            <person name="Shi Y."/>
            <person name="DeLong E.F."/>
        </authorList>
    </citation>
    <scope>NUCLEOTIDE SEQUENCE</scope>
</reference>
<dbReference type="AlphaFoldDB" id="E0XTF8"/>
<name>E0XTF8_9GAMM</name>
<accession>E0XTF8</accession>
<organism evidence="1">
    <name type="scientific">uncultured gamma proteobacterium HF0130_23I23</name>
    <dbReference type="NCBI Taxonomy" id="710984"/>
    <lineage>
        <taxon>Bacteria</taxon>
        <taxon>Pseudomonadati</taxon>
        <taxon>Pseudomonadota</taxon>
        <taxon>Gammaproteobacteria</taxon>
        <taxon>environmental samples</taxon>
    </lineage>
</organism>
<sequence length="43" mass="5074">MTDLVNCMSLMDWTCSEQVPRNSSNIDRTINRHRWSGREYRGG</sequence>
<protein>
    <submittedName>
        <fullName evidence="1">Uncharacterized protein</fullName>
    </submittedName>
</protein>